<dbReference type="InterPro" id="IPR013196">
    <property type="entry name" value="HTH_11"/>
</dbReference>
<dbReference type="PANTHER" id="PTHR34580:SF1">
    <property type="entry name" value="PROTEIN PAFC"/>
    <property type="match status" value="1"/>
</dbReference>
<dbReference type="InterPro" id="IPR051534">
    <property type="entry name" value="CBASS_pafABC_assoc_protein"/>
</dbReference>
<dbReference type="InterPro" id="IPR028349">
    <property type="entry name" value="PafC-like"/>
</dbReference>
<gene>
    <name evidence="4" type="ORF">A8708_27895</name>
</gene>
<comment type="caution">
    <text evidence="4">The sequence shown here is derived from an EMBL/GenBank/DDBJ whole genome shotgun (WGS) entry which is preliminary data.</text>
</comment>
<dbReference type="InterPro" id="IPR026881">
    <property type="entry name" value="WYL_dom"/>
</dbReference>
<proteinExistence type="predicted"/>
<dbReference type="GO" id="GO:0003677">
    <property type="term" value="F:DNA binding"/>
    <property type="evidence" value="ECO:0007669"/>
    <property type="project" value="UniProtKB-KW"/>
</dbReference>
<sequence>MKIDRLLAMTVLMLNRGRVSSKELADRFEVSTKTIYRDMETLNQSGIPIVAHKGISGGFEIMEPYTMARQFLTLSEIEAIVAAVKGIHTAMDDRMFGTLLDKVKALLNRGDRLQMEQQGAEIVFDLNPWGQGPLARDKVNNLRKAIVHTKKVEFKYLNMNGTESKRVVEPLALILKGYLWYLQAYCTLRSEFRVFRLSRIQELLVLDQSFVRKQAPSLEGYAWESDWSNANVQEMTFRFHSRVHYRVWDSFDPAQVTRQEDGSLQVKGSFTEDEWLYGMLLSYGAHVRVEEPHHVAEEVVNRARNIIERYNKLDR</sequence>
<dbReference type="Gene3D" id="1.10.10.10">
    <property type="entry name" value="Winged helix-like DNA-binding domain superfamily/Winged helix DNA-binding domain"/>
    <property type="match status" value="1"/>
</dbReference>
<evidence type="ECO:0000256" key="2">
    <source>
        <dbReference type="ARBA" id="ARBA00023163"/>
    </source>
</evidence>
<reference evidence="4 5" key="1">
    <citation type="submission" date="2016-05" db="EMBL/GenBank/DDBJ databases">
        <title>Paenibacillus sp. 1ZS3-15 nov., isolated from the rhizosphere soil.</title>
        <authorList>
            <person name="Zhang X.X."/>
            <person name="Zhang J."/>
        </authorList>
    </citation>
    <scope>NUCLEOTIDE SEQUENCE [LARGE SCALE GENOMIC DNA]</scope>
    <source>
        <strain evidence="4 5">1ZS3-15</strain>
    </source>
</reference>
<keyword evidence="1" id="KW-0805">Transcription regulation</keyword>
<name>A0A198A9J8_9BACL</name>
<dbReference type="RefSeq" id="WP_068664827.1">
    <property type="nucleotide sequence ID" value="NZ_LYPB01000069.1"/>
</dbReference>
<dbReference type="GO" id="GO:0003700">
    <property type="term" value="F:DNA-binding transcription factor activity"/>
    <property type="evidence" value="ECO:0007669"/>
    <property type="project" value="InterPro"/>
</dbReference>
<dbReference type="Proteomes" id="UP000078454">
    <property type="component" value="Unassembled WGS sequence"/>
</dbReference>
<dbReference type="Pfam" id="PF25583">
    <property type="entry name" value="WCX"/>
    <property type="match status" value="1"/>
</dbReference>
<dbReference type="InterPro" id="IPR001034">
    <property type="entry name" value="DeoR_HTH"/>
</dbReference>
<protein>
    <submittedName>
        <fullName evidence="4">DNA-binding transcriptional regulator</fullName>
    </submittedName>
</protein>
<dbReference type="InterPro" id="IPR036388">
    <property type="entry name" value="WH-like_DNA-bd_sf"/>
</dbReference>
<dbReference type="Pfam" id="PF13280">
    <property type="entry name" value="WYL"/>
    <property type="match status" value="1"/>
</dbReference>
<accession>A0A198A9J8</accession>
<dbReference type="PANTHER" id="PTHR34580">
    <property type="match status" value="1"/>
</dbReference>
<dbReference type="OrthoDB" id="9815009at2"/>
<keyword evidence="5" id="KW-1185">Reference proteome</keyword>
<keyword evidence="2" id="KW-0804">Transcription</keyword>
<dbReference type="PIRSF" id="PIRSF016838">
    <property type="entry name" value="PafC"/>
    <property type="match status" value="1"/>
</dbReference>
<feature type="domain" description="HTH deoR-type" evidence="3">
    <location>
        <begin position="2"/>
        <end position="57"/>
    </location>
</feature>
<keyword evidence="4" id="KW-0238">DNA-binding</keyword>
<dbReference type="EMBL" id="LYPB01000069">
    <property type="protein sequence ID" value="OAS17847.1"/>
    <property type="molecule type" value="Genomic_DNA"/>
</dbReference>
<dbReference type="AlphaFoldDB" id="A0A198A9J8"/>
<dbReference type="InterPro" id="IPR057727">
    <property type="entry name" value="WCX_dom"/>
</dbReference>
<dbReference type="InterPro" id="IPR036390">
    <property type="entry name" value="WH_DNA-bd_sf"/>
</dbReference>
<evidence type="ECO:0000313" key="4">
    <source>
        <dbReference type="EMBL" id="OAS17847.1"/>
    </source>
</evidence>
<organism evidence="4 5">
    <name type="scientific">Paenibacillus oryzisoli</name>
    <dbReference type="NCBI Taxonomy" id="1850517"/>
    <lineage>
        <taxon>Bacteria</taxon>
        <taxon>Bacillati</taxon>
        <taxon>Bacillota</taxon>
        <taxon>Bacilli</taxon>
        <taxon>Bacillales</taxon>
        <taxon>Paenibacillaceae</taxon>
        <taxon>Paenibacillus</taxon>
    </lineage>
</organism>
<dbReference type="Pfam" id="PF08279">
    <property type="entry name" value="HTH_11"/>
    <property type="match status" value="1"/>
</dbReference>
<evidence type="ECO:0000259" key="3">
    <source>
        <dbReference type="PROSITE" id="PS51000"/>
    </source>
</evidence>
<dbReference type="STRING" id="1850517.A8708_27895"/>
<evidence type="ECO:0000256" key="1">
    <source>
        <dbReference type="ARBA" id="ARBA00023015"/>
    </source>
</evidence>
<dbReference type="SUPFAM" id="SSF46785">
    <property type="entry name" value="Winged helix' DNA-binding domain"/>
    <property type="match status" value="1"/>
</dbReference>
<dbReference type="PROSITE" id="PS51000">
    <property type="entry name" value="HTH_DEOR_2"/>
    <property type="match status" value="1"/>
</dbReference>
<evidence type="ECO:0000313" key="5">
    <source>
        <dbReference type="Proteomes" id="UP000078454"/>
    </source>
</evidence>
<dbReference type="PROSITE" id="PS52050">
    <property type="entry name" value="WYL"/>
    <property type="match status" value="1"/>
</dbReference>